<evidence type="ECO:0000313" key="4">
    <source>
        <dbReference type="Proteomes" id="UP000005387"/>
    </source>
</evidence>
<evidence type="ECO:0000313" key="3">
    <source>
        <dbReference type="EMBL" id="EFM09034.1"/>
    </source>
</evidence>
<proteinExistence type="predicted"/>
<reference evidence="3 4" key="1">
    <citation type="submission" date="2010-07" db="EMBL/GenBank/DDBJ databases">
        <title>The draft genome of Paenibacillus curdlanolyticus YK9.</title>
        <authorList>
            <consortium name="US DOE Joint Genome Institute (JGI-PGF)"/>
            <person name="Lucas S."/>
            <person name="Copeland A."/>
            <person name="Lapidus A."/>
            <person name="Cheng J.-F."/>
            <person name="Bruce D."/>
            <person name="Goodwin L."/>
            <person name="Pitluck S."/>
            <person name="Land M.L."/>
            <person name="Hauser L."/>
            <person name="Chang Y.-J."/>
            <person name="Jeffries C."/>
            <person name="Anderson I.J."/>
            <person name="Johnson E."/>
            <person name="Loganathan U."/>
            <person name="Mulhopadhyay B."/>
            <person name="Kyrpides N."/>
            <person name="Woyke T.J."/>
        </authorList>
    </citation>
    <scope>NUCLEOTIDE SEQUENCE [LARGE SCALE GENOMIC DNA]</scope>
    <source>
        <strain evidence="3 4">YK9</strain>
    </source>
</reference>
<dbReference type="InterPro" id="IPR018711">
    <property type="entry name" value="NAGPA"/>
</dbReference>
<dbReference type="Pfam" id="PF09992">
    <property type="entry name" value="NAGPA"/>
    <property type="match status" value="1"/>
</dbReference>
<protein>
    <submittedName>
        <fullName evidence="3">Copper amine oxidase domain protein</fullName>
    </submittedName>
</protein>
<keyword evidence="4" id="KW-1185">Reference proteome</keyword>
<dbReference type="PANTHER" id="PTHR40446">
    <property type="entry name" value="N-ACETYLGLUCOSAMINE-1-PHOSPHODIESTER ALPHA-N-ACETYLGLUCOSAMINIDASE"/>
    <property type="match status" value="1"/>
</dbReference>
<evidence type="ECO:0000259" key="1">
    <source>
        <dbReference type="Pfam" id="PF07833"/>
    </source>
</evidence>
<sequence length="907" mass="95705">MLDRYKVRFVPFNHSLTRKAIVVVIGGALLLQPLQGVLPFAYEKAAAASTADTLKTANMTMTEQSRQPIASGVNRIDYRWTPAKGNGTVNVHVIEVDLTNPYVQLNAMSGKGNTVANLSNVLNLAKENGAVAAVNADVFQTGSSSDNSPMGPQITSGTLMSGPMQLKGMYSFGVTKSKAASIDLYSFDGKLTAEDGSAFPIAGMNESAYRTEPNNGYSHANAIYVYTSAWTAATRPKDSNTTPTEVLVRNGKVVQITKSGETLQMQPPADGYILRAHGTAAKFINEHLTVGSAVNADYSLVSQTTGQKIDTASYQMMVGGHTILVENGKAAAFSRDISGVSGSSAVYRTAVGYTKDAKKVLMLTAEGTSTRNGMTLKELQEAMVALGVWKGVDLDGGGSTTMVERPLGEFALKTAHPTTGGTYLRPVANGIGVFSTAPKGQLAGLMPGGANTLFIGQTADYSLKAYDTYYNPVDAGDLKPQWKATGSIGMFNGSTFTALKSGQGAIKASAAGVTGELPVNVIGADQIASMTIDASAGSLESGAQVKATIKITTKDGLNYTVPSESIKWEFKGFSASVSGNSFTVDKVNSGAAVGYAIARYDGYPAMLTLTQGSASTMWETFEKVAYGITFESTDGASGSVQLVNGLSGKESSTALQLRYDFTSGIGSGKTLAAYAALNGSGRQVSGTPSGMALDVYGDNSFNWLRMEVKDSAGKLAYIDLAKSINWTGWKTLKIDFATYSLNYPITIKRLYVANIAQDQDERSATGAVAFDDMTMLYPPSLPALERPFVKLTLNQKAATIGSTAVKLDVAPIALNGVTYLPLVFIADAMDAQVGWESAEKRVTVIRGDRIIDMQIGSKDIIVDGVRQPAAAAPIIRDGRTLVPLRLISEQLGLKVGFDGATKSVTVE</sequence>
<gene>
    <name evidence="3" type="ORF">PaecuDRAFT_4037</name>
</gene>
<dbReference type="EMBL" id="AEDD01000012">
    <property type="protein sequence ID" value="EFM09034.1"/>
    <property type="molecule type" value="Genomic_DNA"/>
</dbReference>
<dbReference type="InterPro" id="IPR036582">
    <property type="entry name" value="Mao_N_sf"/>
</dbReference>
<accession>E0IEE6</accession>
<dbReference type="RefSeq" id="WP_006040020.1">
    <property type="nucleotide sequence ID" value="NZ_AEDD01000012.1"/>
</dbReference>
<dbReference type="Gene3D" id="2.60.120.430">
    <property type="entry name" value="Galactose-binding lectin"/>
    <property type="match status" value="1"/>
</dbReference>
<feature type="domain" description="Copper amine oxidase-like N-terminal" evidence="1">
    <location>
        <begin position="802"/>
        <end position="905"/>
    </location>
</feature>
<organism evidence="3 4">
    <name type="scientific">Paenibacillus curdlanolyticus YK9</name>
    <dbReference type="NCBI Taxonomy" id="717606"/>
    <lineage>
        <taxon>Bacteria</taxon>
        <taxon>Bacillati</taxon>
        <taxon>Bacillota</taxon>
        <taxon>Bacilli</taxon>
        <taxon>Bacillales</taxon>
        <taxon>Paenibacillaceae</taxon>
        <taxon>Paenibacillus</taxon>
    </lineage>
</organism>
<dbReference type="STRING" id="717606.PaecuDRAFT_4037"/>
<dbReference type="InterPro" id="IPR012854">
    <property type="entry name" value="Cu_amine_oxidase-like_N"/>
</dbReference>
<dbReference type="AlphaFoldDB" id="E0IEE6"/>
<feature type="domain" description="Phosphodiester glycosidase" evidence="2">
    <location>
        <begin position="248"/>
        <end position="434"/>
    </location>
</feature>
<dbReference type="Pfam" id="PF07833">
    <property type="entry name" value="Cu_amine_oxidN1"/>
    <property type="match status" value="1"/>
</dbReference>
<dbReference type="eggNOG" id="COG4632">
    <property type="taxonomic scope" value="Bacteria"/>
</dbReference>
<dbReference type="SUPFAM" id="SSF55383">
    <property type="entry name" value="Copper amine oxidase, domain N"/>
    <property type="match status" value="1"/>
</dbReference>
<dbReference type="Gene3D" id="3.30.457.10">
    <property type="entry name" value="Copper amine oxidase-like, N-terminal domain"/>
    <property type="match status" value="1"/>
</dbReference>
<name>E0IEE6_9BACL</name>
<evidence type="ECO:0000259" key="2">
    <source>
        <dbReference type="Pfam" id="PF09992"/>
    </source>
</evidence>
<dbReference type="PANTHER" id="PTHR40446:SF2">
    <property type="entry name" value="N-ACETYLGLUCOSAMINE-1-PHOSPHODIESTER ALPHA-N-ACETYLGLUCOSAMINIDASE"/>
    <property type="match status" value="1"/>
</dbReference>
<dbReference type="Proteomes" id="UP000005387">
    <property type="component" value="Unassembled WGS sequence"/>
</dbReference>
<dbReference type="OrthoDB" id="9809781at2"/>